<dbReference type="SUPFAM" id="SSF53335">
    <property type="entry name" value="S-adenosyl-L-methionine-dependent methyltransferases"/>
    <property type="match status" value="1"/>
</dbReference>
<dbReference type="Pfam" id="PF02353">
    <property type="entry name" value="CMAS"/>
    <property type="match status" value="1"/>
</dbReference>
<keyword evidence="2" id="KW-1185">Reference proteome</keyword>
<keyword evidence="1" id="KW-0489">Methyltransferase</keyword>
<name>A0A934S2W1_9BACT</name>
<comment type="caution">
    <text evidence="1">The sequence shown here is derived from an EMBL/GenBank/DDBJ whole genome shotgun (WGS) entry which is preliminary data.</text>
</comment>
<dbReference type="InterPro" id="IPR029063">
    <property type="entry name" value="SAM-dependent_MTases_sf"/>
</dbReference>
<dbReference type="CDD" id="cd02440">
    <property type="entry name" value="AdoMet_MTases"/>
    <property type="match status" value="1"/>
</dbReference>
<gene>
    <name evidence="1" type="ORF">JIN87_24630</name>
</gene>
<dbReference type="Gene3D" id="3.40.50.150">
    <property type="entry name" value="Vaccinia Virus protein VP39"/>
    <property type="match status" value="1"/>
</dbReference>
<dbReference type="AlphaFoldDB" id="A0A934S2W1"/>
<proteinExistence type="predicted"/>
<dbReference type="PANTHER" id="PTHR43832">
    <property type="match status" value="1"/>
</dbReference>
<evidence type="ECO:0000313" key="2">
    <source>
        <dbReference type="Proteomes" id="UP000617628"/>
    </source>
</evidence>
<dbReference type="FunFam" id="3.40.50.150:FF:000554">
    <property type="entry name" value="Cation-transporting ATPase"/>
    <property type="match status" value="1"/>
</dbReference>
<organism evidence="1 2">
    <name type="scientific">Pelagicoccus mobilis</name>
    <dbReference type="NCBI Taxonomy" id="415221"/>
    <lineage>
        <taxon>Bacteria</taxon>
        <taxon>Pseudomonadati</taxon>
        <taxon>Verrucomicrobiota</taxon>
        <taxon>Opitutia</taxon>
        <taxon>Puniceicoccales</taxon>
        <taxon>Pelagicoccaceae</taxon>
        <taxon>Pelagicoccus</taxon>
    </lineage>
</organism>
<dbReference type="EMBL" id="JAENIL010000070">
    <property type="protein sequence ID" value="MBK1880094.1"/>
    <property type="molecule type" value="Genomic_DNA"/>
</dbReference>
<dbReference type="PANTHER" id="PTHR43832:SF1">
    <property type="entry name" value="S-ADENOSYL-L-METHIONINE-DEPENDENT METHYLTRANSFERASES SUPERFAMILY PROTEIN"/>
    <property type="match status" value="1"/>
</dbReference>
<dbReference type="GO" id="GO:0032259">
    <property type="term" value="P:methylation"/>
    <property type="evidence" value="ECO:0007669"/>
    <property type="project" value="UniProtKB-KW"/>
</dbReference>
<reference evidence="1" key="1">
    <citation type="submission" date="2021-01" db="EMBL/GenBank/DDBJ databases">
        <title>Modified the classification status of verrucomicrobia.</title>
        <authorList>
            <person name="Feng X."/>
        </authorList>
    </citation>
    <scope>NUCLEOTIDE SEQUENCE</scope>
    <source>
        <strain evidence="1">KCTC 13126</strain>
    </source>
</reference>
<keyword evidence="1" id="KW-0808">Transferase</keyword>
<protein>
    <submittedName>
        <fullName evidence="1">Class I SAM-dependent methyltransferase</fullName>
    </submittedName>
</protein>
<dbReference type="GO" id="GO:0008168">
    <property type="term" value="F:methyltransferase activity"/>
    <property type="evidence" value="ECO:0007669"/>
    <property type="project" value="UniProtKB-KW"/>
</dbReference>
<evidence type="ECO:0000313" key="1">
    <source>
        <dbReference type="EMBL" id="MBK1880094.1"/>
    </source>
</evidence>
<sequence length="340" mass="39421">MNALSLAEHGYLPYFLLRFGIRQRLKKKLEIESNRGPNAFGDFKQDLERSALAVDTDKANEQHYEVPAEFYTQVLGPYLKYSSGYWPEGCNSLEDSERASLELVAERAELQDGQDVLELGCGWGSFSLWAAAKYPNSNFTSVSNSFSQAKFINGEARKRGIKNLKIVTCDINNFDTEKTHDRIVSIEMFEHVRNYATLFEKLSSWLKADGRMFVHVFSHKKHAYAYDSTNPSEWMARHFFTGGIMPSHDLLPSFDEHIQMEESWQLPGTHYQKTSEAWLENMNKNQATIRPLFESVYGKENATQWMWRWRLFFLACAELFGYENGSEWGVSHYRFKKVSN</sequence>
<accession>A0A934S2W1</accession>
<dbReference type="Proteomes" id="UP000617628">
    <property type="component" value="Unassembled WGS sequence"/>
</dbReference>
<dbReference type="RefSeq" id="WP_200358669.1">
    <property type="nucleotide sequence ID" value="NZ_JAENIL010000070.1"/>
</dbReference>